<sequence>MIVRCSHCGHGQFVKDHKFDRHYRAEYETAILVFCDRRCCDSSQVPIPRGYIKLGMWLGGWSLVRLMTTEEYKAMKRTKRILEAGLAQMDTED</sequence>
<organism evidence="1 2">
    <name type="scientific">Exiguobacterium aurantiacum</name>
    <dbReference type="NCBI Taxonomy" id="33987"/>
    <lineage>
        <taxon>Bacteria</taxon>
        <taxon>Bacillati</taxon>
        <taxon>Bacillota</taxon>
        <taxon>Bacilli</taxon>
        <taxon>Bacillales</taxon>
        <taxon>Bacillales Family XII. Incertae Sedis</taxon>
        <taxon>Exiguobacterium</taxon>
    </lineage>
</organism>
<accession>A0A377FR67</accession>
<name>A0A377FR67_9BACL</name>
<proteinExistence type="predicted"/>
<dbReference type="Proteomes" id="UP000254060">
    <property type="component" value="Unassembled WGS sequence"/>
</dbReference>
<reference evidence="1 2" key="1">
    <citation type="submission" date="2018-06" db="EMBL/GenBank/DDBJ databases">
        <authorList>
            <consortium name="Pathogen Informatics"/>
            <person name="Doyle S."/>
        </authorList>
    </citation>
    <scope>NUCLEOTIDE SEQUENCE [LARGE SCALE GENOMIC DNA]</scope>
    <source>
        <strain evidence="1 2">NCTC13163</strain>
    </source>
</reference>
<evidence type="ECO:0000313" key="2">
    <source>
        <dbReference type="Proteomes" id="UP000254060"/>
    </source>
</evidence>
<evidence type="ECO:0000313" key="1">
    <source>
        <dbReference type="EMBL" id="STO07330.1"/>
    </source>
</evidence>
<dbReference type="RefSeq" id="WP_081828287.1">
    <property type="nucleotide sequence ID" value="NZ_UGGP01000001.1"/>
</dbReference>
<dbReference type="EMBL" id="UGGP01000001">
    <property type="protein sequence ID" value="STO07330.1"/>
    <property type="molecule type" value="Genomic_DNA"/>
</dbReference>
<gene>
    <name evidence="1" type="ORF">NCTC13163_00675</name>
</gene>
<dbReference type="OrthoDB" id="2990692at2"/>
<dbReference type="AlphaFoldDB" id="A0A377FR67"/>
<protein>
    <submittedName>
        <fullName evidence="1">Uncharacterized protein</fullName>
    </submittedName>
</protein>